<dbReference type="AlphaFoldDB" id="A0A150IU49"/>
<evidence type="ECO:0000313" key="5">
    <source>
        <dbReference type="EMBL" id="KYC50829.1"/>
    </source>
</evidence>
<dbReference type="Gene3D" id="1.10.3730.20">
    <property type="match status" value="1"/>
</dbReference>
<feature type="domain" description="EamA" evidence="2">
    <location>
        <begin position="153"/>
        <end position="283"/>
    </location>
</feature>
<keyword evidence="1" id="KW-0812">Transmembrane</keyword>
<organism evidence="4 6">
    <name type="scientific">Candidatus Methanofastidiosum methylothiophilum</name>
    <dbReference type="NCBI Taxonomy" id="1705564"/>
    <lineage>
        <taxon>Archaea</taxon>
        <taxon>Methanobacteriati</taxon>
        <taxon>Methanobacteriota</taxon>
        <taxon>Stenosarchaea group</taxon>
        <taxon>Candidatus Methanofastidiosia</taxon>
        <taxon>Candidatus Methanofastidiosales</taxon>
        <taxon>Candidatus Methanofastidiosaceae</taxon>
        <taxon>Candidatus Methanofastidiosum</taxon>
    </lineage>
</organism>
<feature type="transmembrane region" description="Helical" evidence="1">
    <location>
        <begin position="178"/>
        <end position="197"/>
    </location>
</feature>
<dbReference type="InterPro" id="IPR000620">
    <property type="entry name" value="EamA_dom"/>
</dbReference>
<dbReference type="EMBL" id="LNGF01000009">
    <property type="protein sequence ID" value="KYC48174.1"/>
    <property type="molecule type" value="Genomic_DNA"/>
</dbReference>
<gene>
    <name evidence="3" type="ORF">APG10_00425</name>
    <name evidence="4" type="ORF">APG11_00535</name>
    <name evidence="5" type="ORF">APG12_00516</name>
</gene>
<dbReference type="Proteomes" id="UP000092401">
    <property type="component" value="Unassembled WGS sequence"/>
</dbReference>
<feature type="transmembrane region" description="Helical" evidence="1">
    <location>
        <begin position="241"/>
        <end position="261"/>
    </location>
</feature>
<comment type="caution">
    <text evidence="4">The sequence shown here is derived from an EMBL/GenBank/DDBJ whole genome shotgun (WGS) entry which is preliminary data.</text>
</comment>
<accession>A0A150IU49</accession>
<dbReference type="Proteomes" id="UP000092403">
    <property type="component" value="Unassembled WGS sequence"/>
</dbReference>
<dbReference type="InterPro" id="IPR037185">
    <property type="entry name" value="EmrE-like"/>
</dbReference>
<dbReference type="SUPFAM" id="SSF103481">
    <property type="entry name" value="Multidrug resistance efflux transporter EmrE"/>
    <property type="match status" value="1"/>
</dbReference>
<dbReference type="GO" id="GO:0016020">
    <property type="term" value="C:membrane"/>
    <property type="evidence" value="ECO:0007669"/>
    <property type="project" value="InterPro"/>
</dbReference>
<dbReference type="Pfam" id="PF00892">
    <property type="entry name" value="EamA"/>
    <property type="match status" value="2"/>
</dbReference>
<protein>
    <submittedName>
        <fullName evidence="4">EamA-like transporter family protein</fullName>
    </submittedName>
</protein>
<reference evidence="6 7" key="1">
    <citation type="journal article" date="2016" name="ISME J.">
        <title>Chasing the elusive Euryarchaeota class WSA2: genomes reveal a uniquely fastidious methyl-reducing methanogen.</title>
        <authorList>
            <person name="Nobu M.K."/>
            <person name="Narihiro T."/>
            <person name="Kuroda K."/>
            <person name="Mei R."/>
            <person name="Liu W.T."/>
        </authorList>
    </citation>
    <scope>NUCLEOTIDE SEQUENCE [LARGE SCALE GENOMIC DNA]</scope>
    <source>
        <strain evidence="3">B03fssc0709_Meth_Bin005</strain>
        <strain evidence="4">B15fssc0709_Meth_Bin003</strain>
        <strain evidence="5">BMIXfssc0709_Meth_Bin006</strain>
    </source>
</reference>
<feature type="transmembrane region" description="Helical" evidence="1">
    <location>
        <begin position="116"/>
        <end position="132"/>
    </location>
</feature>
<sequence>MLVPYLALIGRIILLGGERILVKKLGEKSDSVSGTFLFFGIGTIFLIPLLFFVEVSLNASILFYVTLSSFVYSIAFFLYVKSLSEGEASLVSPLYNFNVFFLLILAVTFLNEKLTIFKILGLVFLFYGVSFLNRKSSLIESFKAIFLDKSCQYMIMASLLIAVGRTIDGNAIKFTNPMLYAFYLNLGISLFLLLYILARRNISTTINLFKEKRKVATLSGGLNAYSYLFLLIAFTGIEVSIAEPASMTAMIITVILAGRILKENIKERLLGVIIMLIGLWLLFL</sequence>
<keyword evidence="1" id="KW-0472">Membrane</keyword>
<dbReference type="EMBL" id="LNJC01000007">
    <property type="protein sequence ID" value="KYC50829.1"/>
    <property type="molecule type" value="Genomic_DNA"/>
</dbReference>
<feature type="transmembrane region" description="Helical" evidence="1">
    <location>
        <begin position="59"/>
        <end position="80"/>
    </location>
</feature>
<evidence type="ECO:0000313" key="4">
    <source>
        <dbReference type="EMBL" id="KYC48174.1"/>
    </source>
</evidence>
<accession>A0A150IM85</accession>
<name>A0A150IU49_9EURY</name>
<dbReference type="EMBL" id="LNGE01000008">
    <property type="protein sequence ID" value="KYC45905.1"/>
    <property type="molecule type" value="Genomic_DNA"/>
</dbReference>
<feature type="transmembrane region" description="Helical" evidence="1">
    <location>
        <begin position="218"/>
        <end position="235"/>
    </location>
</feature>
<accession>A0A150J0V3</accession>
<feature type="transmembrane region" description="Helical" evidence="1">
    <location>
        <begin position="268"/>
        <end position="283"/>
    </location>
</feature>
<evidence type="ECO:0000313" key="6">
    <source>
        <dbReference type="Proteomes" id="UP000091929"/>
    </source>
</evidence>
<feature type="transmembrane region" description="Helical" evidence="1">
    <location>
        <begin position="34"/>
        <end position="53"/>
    </location>
</feature>
<evidence type="ECO:0000259" key="2">
    <source>
        <dbReference type="Pfam" id="PF00892"/>
    </source>
</evidence>
<evidence type="ECO:0000256" key="1">
    <source>
        <dbReference type="SAM" id="Phobius"/>
    </source>
</evidence>
<evidence type="ECO:0000313" key="7">
    <source>
        <dbReference type="Proteomes" id="UP000092401"/>
    </source>
</evidence>
<keyword evidence="1" id="KW-1133">Transmembrane helix</keyword>
<feature type="transmembrane region" description="Helical" evidence="1">
    <location>
        <begin position="92"/>
        <end position="110"/>
    </location>
</feature>
<evidence type="ECO:0000313" key="3">
    <source>
        <dbReference type="EMBL" id="KYC45905.1"/>
    </source>
</evidence>
<proteinExistence type="predicted"/>
<feature type="domain" description="EamA" evidence="2">
    <location>
        <begin position="5"/>
        <end position="133"/>
    </location>
</feature>
<dbReference type="Proteomes" id="UP000091929">
    <property type="component" value="Unassembled WGS sequence"/>
</dbReference>